<proteinExistence type="predicted"/>
<evidence type="ECO:0000313" key="3">
    <source>
        <dbReference type="Proteomes" id="UP000325315"/>
    </source>
</evidence>
<keyword evidence="3" id="KW-1185">Reference proteome</keyword>
<feature type="compositionally biased region" description="Basic and acidic residues" evidence="1">
    <location>
        <begin position="177"/>
        <end position="187"/>
    </location>
</feature>
<dbReference type="Proteomes" id="UP000325315">
    <property type="component" value="Unassembled WGS sequence"/>
</dbReference>
<dbReference type="PANTHER" id="PTHR34482:SF36">
    <property type="entry name" value="RETROTRANSPOSON GAG DOMAIN-CONTAINING PROTEIN"/>
    <property type="match status" value="1"/>
</dbReference>
<dbReference type="PANTHER" id="PTHR34482">
    <property type="entry name" value="DNA DAMAGE-INDUCIBLE PROTEIN 1-LIKE"/>
    <property type="match status" value="1"/>
</dbReference>
<name>A0A5B6V9P6_9ROSI</name>
<dbReference type="EMBL" id="SMMG02000007">
    <property type="protein sequence ID" value="KAA3465773.1"/>
    <property type="molecule type" value="Genomic_DNA"/>
</dbReference>
<dbReference type="Gene3D" id="4.10.60.10">
    <property type="entry name" value="Zinc finger, CCHC-type"/>
    <property type="match status" value="1"/>
</dbReference>
<evidence type="ECO:0000313" key="2">
    <source>
        <dbReference type="EMBL" id="KAA3465773.1"/>
    </source>
</evidence>
<reference evidence="3" key="1">
    <citation type="journal article" date="2019" name="Plant Biotechnol. J.">
        <title>Genome sequencing of the Australian wild diploid species Gossypium australe highlights disease resistance and delayed gland morphogenesis.</title>
        <authorList>
            <person name="Cai Y."/>
            <person name="Cai X."/>
            <person name="Wang Q."/>
            <person name="Wang P."/>
            <person name="Zhang Y."/>
            <person name="Cai C."/>
            <person name="Xu Y."/>
            <person name="Wang K."/>
            <person name="Zhou Z."/>
            <person name="Wang C."/>
            <person name="Geng S."/>
            <person name="Li B."/>
            <person name="Dong Q."/>
            <person name="Hou Y."/>
            <person name="Wang H."/>
            <person name="Ai P."/>
            <person name="Liu Z."/>
            <person name="Yi F."/>
            <person name="Sun M."/>
            <person name="An G."/>
            <person name="Cheng J."/>
            <person name="Zhang Y."/>
            <person name="Shi Q."/>
            <person name="Xie Y."/>
            <person name="Shi X."/>
            <person name="Chang Y."/>
            <person name="Huang F."/>
            <person name="Chen Y."/>
            <person name="Hong S."/>
            <person name="Mi L."/>
            <person name="Sun Q."/>
            <person name="Zhang L."/>
            <person name="Zhou B."/>
            <person name="Peng R."/>
            <person name="Zhang X."/>
            <person name="Liu F."/>
        </authorList>
    </citation>
    <scope>NUCLEOTIDE SEQUENCE [LARGE SCALE GENOMIC DNA]</scope>
    <source>
        <strain evidence="3">cv. PA1801</strain>
    </source>
</reference>
<protein>
    <submittedName>
        <fullName evidence="2">Gag-Pol polyprotein</fullName>
    </submittedName>
</protein>
<feature type="region of interest" description="Disordered" evidence="1">
    <location>
        <begin position="84"/>
        <end position="109"/>
    </location>
</feature>
<gene>
    <name evidence="2" type="ORF">EPI10_000914</name>
</gene>
<accession>A0A5B6V9P6</accession>
<dbReference type="AlphaFoldDB" id="A0A5B6V9P6"/>
<feature type="region of interest" description="Disordered" evidence="1">
    <location>
        <begin position="145"/>
        <end position="188"/>
    </location>
</feature>
<feature type="compositionally biased region" description="Polar residues" evidence="1">
    <location>
        <begin position="84"/>
        <end position="99"/>
    </location>
</feature>
<organism evidence="2 3">
    <name type="scientific">Gossypium australe</name>
    <dbReference type="NCBI Taxonomy" id="47621"/>
    <lineage>
        <taxon>Eukaryota</taxon>
        <taxon>Viridiplantae</taxon>
        <taxon>Streptophyta</taxon>
        <taxon>Embryophyta</taxon>
        <taxon>Tracheophyta</taxon>
        <taxon>Spermatophyta</taxon>
        <taxon>Magnoliopsida</taxon>
        <taxon>eudicotyledons</taxon>
        <taxon>Gunneridae</taxon>
        <taxon>Pentapetalae</taxon>
        <taxon>rosids</taxon>
        <taxon>malvids</taxon>
        <taxon>Malvales</taxon>
        <taxon>Malvaceae</taxon>
        <taxon>Malvoideae</taxon>
        <taxon>Gossypium</taxon>
    </lineage>
</organism>
<dbReference type="OrthoDB" id="851428at2759"/>
<sequence length="202" mass="22791">MTVTEYEREFVRLSKYAWVCVSTEPIMCKRFEDRLKEDIQLLVGILELKEFVVLVESACRAEELAKEKRKAKIESLGFSSRNKNKQYTTSKAQTTSIVSAGSARPNKPECSQCGRRHFGECIGNDRGCFKCGSLDQFIRNCPEMDEKDRKQDVRASNAPSRGRPQKNPRSGASSKGAPRDFAVRPEGKAPVFALAKRLHPQM</sequence>
<comment type="caution">
    <text evidence="2">The sequence shown here is derived from an EMBL/GenBank/DDBJ whole genome shotgun (WGS) entry which is preliminary data.</text>
</comment>
<evidence type="ECO:0000256" key="1">
    <source>
        <dbReference type="SAM" id="MobiDB-lite"/>
    </source>
</evidence>